<dbReference type="Gene3D" id="3.40.50.450">
    <property type="match status" value="1"/>
</dbReference>
<organism evidence="2 4">
    <name type="scientific">Acidipropionibacterium acidipropionici</name>
    <dbReference type="NCBI Taxonomy" id="1748"/>
    <lineage>
        <taxon>Bacteria</taxon>
        <taxon>Bacillati</taxon>
        <taxon>Actinomycetota</taxon>
        <taxon>Actinomycetes</taxon>
        <taxon>Propionibacteriales</taxon>
        <taxon>Propionibacteriaceae</taxon>
        <taxon>Acidipropionibacterium</taxon>
    </lineage>
</organism>
<evidence type="ECO:0000313" key="2">
    <source>
        <dbReference type="EMBL" id="AMS06689.1"/>
    </source>
</evidence>
<dbReference type="Proteomes" id="UP000178666">
    <property type="component" value="Chromosome"/>
</dbReference>
<dbReference type="InterPro" id="IPR031100">
    <property type="entry name" value="LOG_fam"/>
</dbReference>
<dbReference type="Proteomes" id="UP000075221">
    <property type="component" value="Chromosome"/>
</dbReference>
<sequence>MSRDYSSDWGRPESDDLRVQGPVIRRHPQVPSVTTDQQLLESGAEEDWTHSDPWRVLRIQSEFVEGFDTLAELGPAITIFGSARTSEDHPMYEAARRLGRMFAERGYAVITGGGPGTMAAANRGAAEAGGVSVGLGIELPFEASLNPWVNLGINFRYFFARKMMFLKYAQGFVVLPGGYGTFDELFESLTLVQTGKMTVAPVALLGVSYWQGLLDWLAGATLGAGYIGPLDLDMFITSDDLSEIVDHVTGGSR</sequence>
<proteinExistence type="inferred from homology"/>
<dbReference type="GO" id="GO:0009691">
    <property type="term" value="P:cytokinin biosynthetic process"/>
    <property type="evidence" value="ECO:0007669"/>
    <property type="project" value="UniProtKB-UniRule"/>
</dbReference>
<gene>
    <name evidence="3" type="ORF">A8L58_00735</name>
    <name evidence="2" type="ORF">AXH35_15800</name>
</gene>
<evidence type="ECO:0000256" key="1">
    <source>
        <dbReference type="RuleBase" id="RU363015"/>
    </source>
</evidence>
<dbReference type="NCBIfam" id="TIGR00730">
    <property type="entry name" value="Rossman fold protein, TIGR00730 family"/>
    <property type="match status" value="1"/>
</dbReference>
<dbReference type="EC" id="3.2.2.n1" evidence="1"/>
<keyword evidence="1" id="KW-0203">Cytokinin biosynthesis</keyword>
<keyword evidence="5" id="KW-1185">Reference proteome</keyword>
<dbReference type="EMBL" id="CP014352">
    <property type="protein sequence ID" value="AMS06689.1"/>
    <property type="molecule type" value="Genomic_DNA"/>
</dbReference>
<dbReference type="GO" id="GO:0016787">
    <property type="term" value="F:hydrolase activity"/>
    <property type="evidence" value="ECO:0007669"/>
    <property type="project" value="UniProtKB-KW"/>
</dbReference>
<evidence type="ECO:0000313" key="3">
    <source>
        <dbReference type="EMBL" id="AOZ45476.1"/>
    </source>
</evidence>
<dbReference type="InterPro" id="IPR052341">
    <property type="entry name" value="LOG_family_nucleotidases"/>
</dbReference>
<protein>
    <recommendedName>
        <fullName evidence="1">Cytokinin riboside 5'-monophosphate phosphoribohydrolase</fullName>
        <ecNumber evidence="1">3.2.2.n1</ecNumber>
    </recommendedName>
</protein>
<accession>A0AAC8YHH4</accession>
<dbReference type="GO" id="GO:0005829">
    <property type="term" value="C:cytosol"/>
    <property type="evidence" value="ECO:0007669"/>
    <property type="project" value="TreeGrafter"/>
</dbReference>
<comment type="catalytic activity">
    <reaction evidence="1">
        <text>9-ribosyl-trans-zeatin 5'-phosphate + H2O = trans-zeatin + D-ribose 5-phosphate</text>
        <dbReference type="Rhea" id="RHEA:48564"/>
        <dbReference type="ChEBI" id="CHEBI:15377"/>
        <dbReference type="ChEBI" id="CHEBI:16522"/>
        <dbReference type="ChEBI" id="CHEBI:78346"/>
        <dbReference type="ChEBI" id="CHEBI:87947"/>
        <dbReference type="EC" id="3.2.2.n1"/>
    </reaction>
</comment>
<evidence type="ECO:0000313" key="5">
    <source>
        <dbReference type="Proteomes" id="UP000178666"/>
    </source>
</evidence>
<dbReference type="PANTHER" id="PTHR43393:SF2">
    <property type="entry name" value="CYTOKININ RIBOSIDE 5'-MONOPHOSPHATE PHOSPHORIBOHYDROLASE"/>
    <property type="match status" value="1"/>
</dbReference>
<dbReference type="SUPFAM" id="SSF102405">
    <property type="entry name" value="MCP/YpsA-like"/>
    <property type="match status" value="1"/>
</dbReference>
<comment type="catalytic activity">
    <reaction evidence="1">
        <text>N(6)-(dimethylallyl)adenosine 5'-phosphate + H2O = N(6)-dimethylallyladenine + D-ribose 5-phosphate</text>
        <dbReference type="Rhea" id="RHEA:48560"/>
        <dbReference type="ChEBI" id="CHEBI:15377"/>
        <dbReference type="ChEBI" id="CHEBI:17660"/>
        <dbReference type="ChEBI" id="CHEBI:57526"/>
        <dbReference type="ChEBI" id="CHEBI:78346"/>
        <dbReference type="EC" id="3.2.2.n1"/>
    </reaction>
</comment>
<reference evidence="3 5" key="1">
    <citation type="journal article" date="2016" name="Plant Dis.">
        <title>Improved production of propionic acid using genome shuffling.</title>
        <authorList>
            <person name="Luna-Flores C.H."/>
            <person name="Palfreyman R.W."/>
            <person name="Kromer J.O."/>
            <person name="Nielsen L.K."/>
            <person name="Marcellin E."/>
        </authorList>
    </citation>
    <scope>NUCLEOTIDE SEQUENCE [LARGE SCALE GENOMIC DNA]</scope>
    <source>
        <strain evidence="3 5">F3E8</strain>
    </source>
</reference>
<keyword evidence="1" id="KW-0378">Hydrolase</keyword>
<dbReference type="GO" id="GO:0003677">
    <property type="term" value="F:DNA binding"/>
    <property type="evidence" value="ECO:0007669"/>
    <property type="project" value="UniProtKB-KW"/>
</dbReference>
<keyword evidence="2" id="KW-0238">DNA-binding</keyword>
<dbReference type="Pfam" id="PF03641">
    <property type="entry name" value="Lysine_decarbox"/>
    <property type="match status" value="1"/>
</dbReference>
<dbReference type="InterPro" id="IPR005269">
    <property type="entry name" value="LOG"/>
</dbReference>
<name>A0AAC8YHH4_9ACTN</name>
<dbReference type="FunFam" id="3.40.50.450:FF:000011">
    <property type="entry name" value="TIGR00730 family Rossman fold protein"/>
    <property type="match status" value="1"/>
</dbReference>
<dbReference type="RefSeq" id="WP_062820474.1">
    <property type="nucleotide sequence ID" value="NZ_CP014352.1"/>
</dbReference>
<dbReference type="EMBL" id="CP015970">
    <property type="protein sequence ID" value="AOZ45476.1"/>
    <property type="molecule type" value="Genomic_DNA"/>
</dbReference>
<reference evidence="2 4" key="2">
    <citation type="submission" date="2016-02" db="EMBL/GenBank/DDBJ databases">
        <title>Complete Genome Sequence of Propionibacterium acidipropionici ATCC 55737.</title>
        <authorList>
            <person name="Luna Flores C.H."/>
            <person name="Nielsen L.K."/>
            <person name="Marcellin E."/>
        </authorList>
    </citation>
    <scope>NUCLEOTIDE SEQUENCE [LARGE SCALE GENOMIC DNA]</scope>
    <source>
        <strain evidence="2 4">ATCC 55737</strain>
    </source>
</reference>
<evidence type="ECO:0000313" key="4">
    <source>
        <dbReference type="Proteomes" id="UP000075221"/>
    </source>
</evidence>
<comment type="similarity">
    <text evidence="1">Belongs to the LOG family.</text>
</comment>
<dbReference type="PANTHER" id="PTHR43393">
    <property type="entry name" value="CYTOKININ RIBOSIDE 5'-MONOPHOSPHATE PHOSPHORIBOHYDROLASE"/>
    <property type="match status" value="1"/>
</dbReference>
<dbReference type="AlphaFoldDB" id="A0AAC8YHH4"/>